<dbReference type="AlphaFoldDB" id="A0A9P8F8B8"/>
<dbReference type="InterPro" id="IPR013783">
    <property type="entry name" value="Ig-like_fold"/>
</dbReference>
<dbReference type="CDD" id="cd02851">
    <property type="entry name" value="E_set_GO_C"/>
    <property type="match status" value="1"/>
</dbReference>
<keyword evidence="5" id="KW-1185">Reference proteome</keyword>
<protein>
    <submittedName>
        <fullName evidence="4">DUF1929-domain-containing protein</fullName>
    </submittedName>
</protein>
<dbReference type="InterPro" id="IPR009880">
    <property type="entry name" value="Glyoxal_oxidase_N"/>
</dbReference>
<dbReference type="InterPro" id="IPR015202">
    <property type="entry name" value="GO-like_E_set"/>
</dbReference>
<dbReference type="Gene3D" id="2.130.10.80">
    <property type="entry name" value="Galactose oxidase/kelch, beta-propeller"/>
    <property type="match status" value="1"/>
</dbReference>
<feature type="domain" description="Galactose oxidase-like Early set" evidence="3">
    <location>
        <begin position="79"/>
        <end position="181"/>
    </location>
</feature>
<dbReference type="EMBL" id="JAHFXS010004359">
    <property type="protein sequence ID" value="KAG9955984.1"/>
    <property type="molecule type" value="Genomic_DNA"/>
</dbReference>
<dbReference type="Gene3D" id="2.60.40.10">
    <property type="entry name" value="Immunoglobulins"/>
    <property type="match status" value="1"/>
</dbReference>
<dbReference type="InterPro" id="IPR037293">
    <property type="entry name" value="Gal_Oxidase_central_sf"/>
</dbReference>
<dbReference type="Pfam" id="PF09118">
    <property type="entry name" value="GO-like_E_set"/>
    <property type="match status" value="1"/>
</dbReference>
<evidence type="ECO:0000313" key="5">
    <source>
        <dbReference type="Proteomes" id="UP000729357"/>
    </source>
</evidence>
<dbReference type="Proteomes" id="UP000729357">
    <property type="component" value="Unassembled WGS sequence"/>
</dbReference>
<dbReference type="SUPFAM" id="SSF81296">
    <property type="entry name" value="E set domains"/>
    <property type="match status" value="1"/>
</dbReference>
<dbReference type="PANTHER" id="PTHR32208:SF21">
    <property type="entry name" value="LOW QUALITY PROTEIN: ALDEHYDE OXIDASE GLOX-LIKE"/>
    <property type="match status" value="1"/>
</dbReference>
<gene>
    <name evidence="4" type="ORF">KCU98_g17541</name>
</gene>
<organism evidence="4 5">
    <name type="scientific">Aureobasidium melanogenum</name>
    <name type="common">Aureobasidium pullulans var. melanogenum</name>
    <dbReference type="NCBI Taxonomy" id="46634"/>
    <lineage>
        <taxon>Eukaryota</taxon>
        <taxon>Fungi</taxon>
        <taxon>Dikarya</taxon>
        <taxon>Ascomycota</taxon>
        <taxon>Pezizomycotina</taxon>
        <taxon>Dothideomycetes</taxon>
        <taxon>Dothideomycetidae</taxon>
        <taxon>Dothideales</taxon>
        <taxon>Saccotheciaceae</taxon>
        <taxon>Aureobasidium</taxon>
    </lineage>
</organism>
<evidence type="ECO:0000256" key="1">
    <source>
        <dbReference type="ARBA" id="ARBA00022729"/>
    </source>
</evidence>
<dbReference type="InterPro" id="IPR011043">
    <property type="entry name" value="Gal_Oxase/kelch_b-propeller"/>
</dbReference>
<keyword evidence="1" id="KW-0732">Signal</keyword>
<evidence type="ECO:0000259" key="3">
    <source>
        <dbReference type="Pfam" id="PF09118"/>
    </source>
</evidence>
<dbReference type="SUPFAM" id="SSF50965">
    <property type="entry name" value="Galactose oxidase, central domain"/>
    <property type="match status" value="1"/>
</dbReference>
<proteinExistence type="predicted"/>
<reference evidence="4" key="2">
    <citation type="submission" date="2021-08" db="EMBL/GenBank/DDBJ databases">
        <authorList>
            <person name="Gostincar C."/>
            <person name="Sun X."/>
            <person name="Song Z."/>
            <person name="Gunde-Cimerman N."/>
        </authorList>
    </citation>
    <scope>NUCLEOTIDE SEQUENCE</scope>
    <source>
        <strain evidence="4">EXF-9298</strain>
    </source>
</reference>
<reference evidence="4" key="1">
    <citation type="journal article" date="2021" name="J Fungi (Basel)">
        <title>Virulence traits and population genomics of the black yeast Aureobasidium melanogenum.</title>
        <authorList>
            <person name="Cernosa A."/>
            <person name="Sun X."/>
            <person name="Gostincar C."/>
            <person name="Fang C."/>
            <person name="Gunde-Cimerman N."/>
            <person name="Song Z."/>
        </authorList>
    </citation>
    <scope>NUCLEOTIDE SEQUENCE</scope>
    <source>
        <strain evidence="4">EXF-9298</strain>
    </source>
</reference>
<feature type="domain" description="Glyoxal oxidase N-terminal" evidence="2">
    <location>
        <begin position="1"/>
        <end position="70"/>
    </location>
</feature>
<dbReference type="InterPro" id="IPR014756">
    <property type="entry name" value="Ig_E-set"/>
</dbReference>
<name>A0A9P8F8B8_AURME</name>
<feature type="non-terminal residue" evidence="4">
    <location>
        <position position="182"/>
    </location>
</feature>
<accession>A0A9P8F8B8</accession>
<evidence type="ECO:0000259" key="2">
    <source>
        <dbReference type="Pfam" id="PF07250"/>
    </source>
</evidence>
<dbReference type="PANTHER" id="PTHR32208">
    <property type="entry name" value="SECRETED PROTEIN-RELATED"/>
    <property type="match status" value="1"/>
</dbReference>
<feature type="non-terminal residue" evidence="4">
    <location>
        <position position="1"/>
    </location>
</feature>
<sequence>IYDPTKPLGQRFTTGASSTIPRLYHSVALLLLDGTLMVAGSNPVEQPILQPTTQNPYVTEFRVEIYTPPYLVGDNANKRPTNMTLSSTSLQANSQTFSVEFTVPAGAKSVKVSLYHGGFVTHSVHMSHRMLFLDTTGWKDGATQQTLTVTMPPNSNVAPPGPYVVYVVVDGVPSVGQFVQVD</sequence>
<dbReference type="Pfam" id="PF07250">
    <property type="entry name" value="Glyoxal_oxid_N"/>
    <property type="match status" value="1"/>
</dbReference>
<evidence type="ECO:0000313" key="4">
    <source>
        <dbReference type="EMBL" id="KAG9955984.1"/>
    </source>
</evidence>
<comment type="caution">
    <text evidence="4">The sequence shown here is derived from an EMBL/GenBank/DDBJ whole genome shotgun (WGS) entry which is preliminary data.</text>
</comment>